<proteinExistence type="predicted"/>
<comment type="caution">
    <text evidence="1">The sequence shown here is derived from an EMBL/GenBank/DDBJ whole genome shotgun (WGS) entry which is preliminary data.</text>
</comment>
<evidence type="ECO:0000313" key="2">
    <source>
        <dbReference type="Proteomes" id="UP001516023"/>
    </source>
</evidence>
<dbReference type="AlphaFoldDB" id="A0ABD3QDD7"/>
<gene>
    <name evidence="1" type="ORF">HJC23_006899</name>
</gene>
<dbReference type="Proteomes" id="UP001516023">
    <property type="component" value="Unassembled WGS sequence"/>
</dbReference>
<organism evidence="1 2">
    <name type="scientific">Cyclotella cryptica</name>
    <dbReference type="NCBI Taxonomy" id="29204"/>
    <lineage>
        <taxon>Eukaryota</taxon>
        <taxon>Sar</taxon>
        <taxon>Stramenopiles</taxon>
        <taxon>Ochrophyta</taxon>
        <taxon>Bacillariophyta</taxon>
        <taxon>Coscinodiscophyceae</taxon>
        <taxon>Thalassiosirophycidae</taxon>
        <taxon>Stephanodiscales</taxon>
        <taxon>Stephanodiscaceae</taxon>
        <taxon>Cyclotella</taxon>
    </lineage>
</organism>
<dbReference type="EMBL" id="JABMIG020000051">
    <property type="protein sequence ID" value="KAL3797861.1"/>
    <property type="molecule type" value="Genomic_DNA"/>
</dbReference>
<sequence>MGVGDGCGAWWGSDGFMLFGSCGGEWTLLHFIASPPSIGQDLVKIVKQSPEGQAGVGTLTLSHVVE</sequence>
<evidence type="ECO:0000313" key="1">
    <source>
        <dbReference type="EMBL" id="KAL3797861.1"/>
    </source>
</evidence>
<protein>
    <submittedName>
        <fullName evidence="1">Uncharacterized protein</fullName>
    </submittedName>
</protein>
<name>A0ABD3QDD7_9STRA</name>
<keyword evidence="2" id="KW-1185">Reference proteome</keyword>
<reference evidence="1 2" key="1">
    <citation type="journal article" date="2020" name="G3 (Bethesda)">
        <title>Improved Reference Genome for Cyclotella cryptica CCMP332, a Model for Cell Wall Morphogenesis, Salinity Adaptation, and Lipid Production in Diatoms (Bacillariophyta).</title>
        <authorList>
            <person name="Roberts W.R."/>
            <person name="Downey K.M."/>
            <person name="Ruck E.C."/>
            <person name="Traller J.C."/>
            <person name="Alverson A.J."/>
        </authorList>
    </citation>
    <scope>NUCLEOTIDE SEQUENCE [LARGE SCALE GENOMIC DNA]</scope>
    <source>
        <strain evidence="1 2">CCMP332</strain>
    </source>
</reference>
<accession>A0ABD3QDD7</accession>